<dbReference type="GO" id="GO:0005737">
    <property type="term" value="C:cytoplasm"/>
    <property type="evidence" value="ECO:0007669"/>
    <property type="project" value="UniProtKB-ARBA"/>
</dbReference>
<dbReference type="PANTHER" id="PTHR21569">
    <property type="entry name" value="RIBOSOMAL PROTEIN S9"/>
    <property type="match status" value="1"/>
</dbReference>
<feature type="non-terminal residue" evidence="7">
    <location>
        <position position="1"/>
    </location>
</feature>
<dbReference type="InterPro" id="IPR020568">
    <property type="entry name" value="Ribosomal_Su5_D2-typ_SF"/>
</dbReference>
<evidence type="ECO:0000313" key="7">
    <source>
        <dbReference type="EMBL" id="RLE14466.1"/>
    </source>
</evidence>
<organism evidence="7 8">
    <name type="scientific">Aerophobetes bacterium</name>
    <dbReference type="NCBI Taxonomy" id="2030807"/>
    <lineage>
        <taxon>Bacteria</taxon>
        <taxon>Candidatus Aerophobota</taxon>
    </lineage>
</organism>
<dbReference type="InterPro" id="IPR014721">
    <property type="entry name" value="Ribsml_uS5_D2-typ_fold_subgr"/>
</dbReference>
<accession>A0A662DKR3</accession>
<keyword evidence="3 4" id="KW-0687">Ribonucleoprotein</keyword>
<reference evidence="7 8" key="1">
    <citation type="submission" date="2018-06" db="EMBL/GenBank/DDBJ databases">
        <title>Extensive metabolic versatility and redundancy in microbially diverse, dynamic hydrothermal sediments.</title>
        <authorList>
            <person name="Dombrowski N."/>
            <person name="Teske A."/>
            <person name="Baker B.J."/>
        </authorList>
    </citation>
    <scope>NUCLEOTIDE SEQUENCE [LARGE SCALE GENOMIC DNA]</scope>
    <source>
        <strain evidence="7">B3_G15</strain>
    </source>
</reference>
<name>A0A662DKR3_UNCAE</name>
<dbReference type="Proteomes" id="UP000280417">
    <property type="component" value="Unassembled WGS sequence"/>
</dbReference>
<dbReference type="GO" id="GO:0015935">
    <property type="term" value="C:small ribosomal subunit"/>
    <property type="evidence" value="ECO:0007669"/>
    <property type="project" value="UniProtKB-ARBA"/>
</dbReference>
<evidence type="ECO:0000256" key="4">
    <source>
        <dbReference type="RuleBase" id="RU003815"/>
    </source>
</evidence>
<dbReference type="InterPro" id="IPR023035">
    <property type="entry name" value="Ribosomal_uS9_bac/plastid"/>
</dbReference>
<proteinExistence type="inferred from homology"/>
<dbReference type="Gene3D" id="3.30.230.10">
    <property type="match status" value="1"/>
</dbReference>
<evidence type="ECO:0000313" key="8">
    <source>
        <dbReference type="Proteomes" id="UP000280417"/>
    </source>
</evidence>
<dbReference type="GO" id="GO:0003723">
    <property type="term" value="F:RNA binding"/>
    <property type="evidence" value="ECO:0007669"/>
    <property type="project" value="TreeGrafter"/>
</dbReference>
<feature type="region of interest" description="Disordered" evidence="6">
    <location>
        <begin position="96"/>
        <end position="125"/>
    </location>
</feature>
<dbReference type="Pfam" id="PF00380">
    <property type="entry name" value="Ribosomal_S9"/>
    <property type="match status" value="1"/>
</dbReference>
<comment type="caution">
    <text evidence="7">The sequence shown here is derived from an EMBL/GenBank/DDBJ whole genome shotgun (WGS) entry which is preliminary data.</text>
</comment>
<keyword evidence="2 4" id="KW-0689">Ribosomal protein</keyword>
<evidence type="ECO:0000256" key="2">
    <source>
        <dbReference type="ARBA" id="ARBA00022980"/>
    </source>
</evidence>
<dbReference type="InterPro" id="IPR020574">
    <property type="entry name" value="Ribosomal_uS9_CS"/>
</dbReference>
<dbReference type="HAMAP" id="MF_00532_B">
    <property type="entry name" value="Ribosomal_uS9_B"/>
    <property type="match status" value="1"/>
</dbReference>
<dbReference type="EMBL" id="QMQA01000043">
    <property type="protein sequence ID" value="RLE14466.1"/>
    <property type="molecule type" value="Genomic_DNA"/>
</dbReference>
<comment type="similarity">
    <text evidence="1 4">Belongs to the universal ribosomal protein uS9 family.</text>
</comment>
<dbReference type="NCBIfam" id="NF001099">
    <property type="entry name" value="PRK00132.1"/>
    <property type="match status" value="1"/>
</dbReference>
<dbReference type="PANTHER" id="PTHR21569:SF1">
    <property type="entry name" value="SMALL RIBOSOMAL SUBUNIT PROTEIN US9M"/>
    <property type="match status" value="1"/>
</dbReference>
<dbReference type="FunFam" id="3.30.230.10:FF:000001">
    <property type="entry name" value="30S ribosomal protein S9"/>
    <property type="match status" value="1"/>
</dbReference>
<dbReference type="PROSITE" id="PS00360">
    <property type="entry name" value="RIBOSOMAL_S9"/>
    <property type="match status" value="1"/>
</dbReference>
<gene>
    <name evidence="7" type="ORF">DRJ04_02360</name>
</gene>
<evidence type="ECO:0000256" key="1">
    <source>
        <dbReference type="ARBA" id="ARBA00005251"/>
    </source>
</evidence>
<dbReference type="AlphaFoldDB" id="A0A662DKR3"/>
<dbReference type="InterPro" id="IPR000754">
    <property type="entry name" value="Ribosomal_uS9"/>
</dbReference>
<evidence type="ECO:0000256" key="5">
    <source>
        <dbReference type="RuleBase" id="RU003816"/>
    </source>
</evidence>
<sequence>YYATGRRKKAVAKVWMRTGKGQIIINSRDFQDYFPRETYRKVVREPLELVDFLGRFDVEAQVKGGGLTGQAEALRLGIARVISKINPELRKSLKKAGFLTRDPRMKERKKPGLRGARARPQTSKR</sequence>
<protein>
    <recommendedName>
        <fullName evidence="5">30S ribosomal protein S9</fullName>
    </recommendedName>
</protein>
<evidence type="ECO:0000256" key="3">
    <source>
        <dbReference type="ARBA" id="ARBA00023274"/>
    </source>
</evidence>
<dbReference type="GO" id="GO:0006412">
    <property type="term" value="P:translation"/>
    <property type="evidence" value="ECO:0007669"/>
    <property type="project" value="InterPro"/>
</dbReference>
<dbReference type="GO" id="GO:0003735">
    <property type="term" value="F:structural constituent of ribosome"/>
    <property type="evidence" value="ECO:0007669"/>
    <property type="project" value="InterPro"/>
</dbReference>
<dbReference type="SUPFAM" id="SSF54211">
    <property type="entry name" value="Ribosomal protein S5 domain 2-like"/>
    <property type="match status" value="1"/>
</dbReference>
<evidence type="ECO:0000256" key="6">
    <source>
        <dbReference type="SAM" id="MobiDB-lite"/>
    </source>
</evidence>